<dbReference type="PANTHER" id="PTHR43736:SF1">
    <property type="entry name" value="DIHYDRONEOPTERIN TRIPHOSPHATE DIPHOSPHATASE"/>
    <property type="match status" value="1"/>
</dbReference>
<dbReference type="CDD" id="cd03674">
    <property type="entry name" value="NUDIX_Hydrolase"/>
    <property type="match status" value="1"/>
</dbReference>
<evidence type="ECO:0000256" key="1">
    <source>
        <dbReference type="ARBA" id="ARBA00005582"/>
    </source>
</evidence>
<dbReference type="RefSeq" id="WP_394299883.1">
    <property type="nucleotide sequence ID" value="NZ_JBHMQT010000006.1"/>
</dbReference>
<dbReference type="Gene3D" id="3.90.79.10">
    <property type="entry name" value="Nucleoside Triphosphate Pyrophosphohydrolase"/>
    <property type="match status" value="1"/>
</dbReference>
<dbReference type="PROSITE" id="PS51462">
    <property type="entry name" value="NUDIX"/>
    <property type="match status" value="1"/>
</dbReference>
<dbReference type="EMBL" id="JBHMQT010000006">
    <property type="protein sequence ID" value="MFC0861654.1"/>
    <property type="molecule type" value="Genomic_DNA"/>
</dbReference>
<reference evidence="3 4" key="1">
    <citation type="submission" date="2024-09" db="EMBL/GenBank/DDBJ databases">
        <authorList>
            <person name="Sun Q."/>
            <person name="Mori K."/>
        </authorList>
    </citation>
    <scope>NUCLEOTIDE SEQUENCE [LARGE SCALE GENOMIC DNA]</scope>
    <source>
        <strain evidence="3 4">TBRC 1851</strain>
    </source>
</reference>
<evidence type="ECO:0000313" key="4">
    <source>
        <dbReference type="Proteomes" id="UP001589870"/>
    </source>
</evidence>
<evidence type="ECO:0000313" key="3">
    <source>
        <dbReference type="EMBL" id="MFC0861654.1"/>
    </source>
</evidence>
<dbReference type="GO" id="GO:0016787">
    <property type="term" value="F:hydrolase activity"/>
    <property type="evidence" value="ECO:0007669"/>
    <property type="project" value="UniProtKB-KW"/>
</dbReference>
<name>A0ABV6TZM9_9ACTN</name>
<evidence type="ECO:0000259" key="2">
    <source>
        <dbReference type="PROSITE" id="PS51462"/>
    </source>
</evidence>
<sequence>MAVAMREVQEALLAYLAAYPDELQDLEIAVRALLDGVDITPRSHFQGHVTCSVAAINPSGLMLEVHHRFLNLWLPPGGHLDPCDGSLLDAGLRELCEETGIRPADTSPAAAGPVEVLLGDVPARPSRDEPAHWHLDFAFAVHVDAAQTLRPDISEINGIRWTPVHAIKAGERLSGRLAALLGYSDPGVTVDGSAGAGGL</sequence>
<dbReference type="PANTHER" id="PTHR43736">
    <property type="entry name" value="ADP-RIBOSE PYROPHOSPHATASE"/>
    <property type="match status" value="1"/>
</dbReference>
<dbReference type="Pfam" id="PF00293">
    <property type="entry name" value="NUDIX"/>
    <property type="match status" value="1"/>
</dbReference>
<gene>
    <name evidence="3" type="ORF">ACFHYQ_05010</name>
</gene>
<dbReference type="SUPFAM" id="SSF55811">
    <property type="entry name" value="Nudix"/>
    <property type="match status" value="1"/>
</dbReference>
<keyword evidence="4" id="KW-1185">Reference proteome</keyword>
<organism evidence="3 4">
    <name type="scientific">Sphaerimonospora cavernae</name>
    <dbReference type="NCBI Taxonomy" id="1740611"/>
    <lineage>
        <taxon>Bacteria</taxon>
        <taxon>Bacillati</taxon>
        <taxon>Actinomycetota</taxon>
        <taxon>Actinomycetes</taxon>
        <taxon>Streptosporangiales</taxon>
        <taxon>Streptosporangiaceae</taxon>
        <taxon>Sphaerimonospora</taxon>
    </lineage>
</organism>
<dbReference type="InterPro" id="IPR015797">
    <property type="entry name" value="NUDIX_hydrolase-like_dom_sf"/>
</dbReference>
<proteinExistence type="inferred from homology"/>
<protein>
    <submittedName>
        <fullName evidence="3">NUDIX hydrolase</fullName>
    </submittedName>
</protein>
<dbReference type="InterPro" id="IPR000086">
    <property type="entry name" value="NUDIX_hydrolase_dom"/>
</dbReference>
<comment type="caution">
    <text evidence="3">The sequence shown here is derived from an EMBL/GenBank/DDBJ whole genome shotgun (WGS) entry which is preliminary data.</text>
</comment>
<accession>A0ABV6TZM9</accession>
<comment type="similarity">
    <text evidence="1">Belongs to the Nudix hydrolase family.</text>
</comment>
<keyword evidence="3" id="KW-0378">Hydrolase</keyword>
<feature type="domain" description="Nudix hydrolase" evidence="2">
    <location>
        <begin position="46"/>
        <end position="184"/>
    </location>
</feature>
<dbReference type="Proteomes" id="UP001589870">
    <property type="component" value="Unassembled WGS sequence"/>
</dbReference>